<evidence type="ECO:0000256" key="4">
    <source>
        <dbReference type="ARBA" id="ARBA00022989"/>
    </source>
</evidence>
<name>A0A6N7XPC4_9ACTN</name>
<feature type="transmembrane region" description="Helical" evidence="6">
    <location>
        <begin position="63"/>
        <end position="80"/>
    </location>
</feature>
<organism evidence="8 9">
    <name type="scientific">Olsenella porci</name>
    <dbReference type="NCBI Taxonomy" id="2652279"/>
    <lineage>
        <taxon>Bacteria</taxon>
        <taxon>Bacillati</taxon>
        <taxon>Actinomycetota</taxon>
        <taxon>Coriobacteriia</taxon>
        <taxon>Coriobacteriales</taxon>
        <taxon>Atopobiaceae</taxon>
        <taxon>Olsenella</taxon>
    </lineage>
</organism>
<sequence length="407" mass="42435">MGGSSEAQVRETSGEATPTRARLCVALLVLLGFSLGCSEFVVIGIQTDLARDLGVSLSSAGQLISLFALPYAVMTPMLALSTGRFRRYSVMLVYLALFCLGNVVSAFATGFGVLLAARMLLGSISGALLAVGVTFIPELVGTKRSSLALTLVYSSYSVAMIVSTSVGKILASTVGWHVAMYGTLAFAVVTSALLAVFMPRRGQTDEPATFADQARLLLEPSIVTGILVFVFGIGSVYAFYGYVTPYLEQVLGMATVQVSAVLIAYGAITFLSNLLSGWLDARFGLRSLAVTFLAQALVLAGLFAAGPSVPTALAFTFAVALLMYLASIPSVSNFMGVARRHHPKALTLASSLEPLSFNIGIAFGTLVGGAVVSGPGIRFVGVVGALLALVAANMVILTVRLGRFREA</sequence>
<dbReference type="CDD" id="cd17324">
    <property type="entry name" value="MFS_NepI_like"/>
    <property type="match status" value="1"/>
</dbReference>
<accession>A0A6N7XPC4</accession>
<reference evidence="8 9" key="1">
    <citation type="submission" date="2019-08" db="EMBL/GenBank/DDBJ databases">
        <title>In-depth cultivation of the pig gut microbiome towards novel bacterial diversity and tailored functional studies.</title>
        <authorList>
            <person name="Wylensek D."/>
            <person name="Hitch T.C.A."/>
            <person name="Clavel T."/>
        </authorList>
    </citation>
    <scope>NUCLEOTIDE SEQUENCE [LARGE SCALE GENOMIC DNA]</scope>
    <source>
        <strain evidence="8 9">CA-Schmier-601-WT-1</strain>
    </source>
</reference>
<dbReference type="AlphaFoldDB" id="A0A6N7XPC4"/>
<dbReference type="Pfam" id="PF07690">
    <property type="entry name" value="MFS_1"/>
    <property type="match status" value="1"/>
</dbReference>
<comment type="subcellular location">
    <subcellularLocation>
        <location evidence="1">Cell membrane</location>
        <topology evidence="1">Multi-pass membrane protein</topology>
    </subcellularLocation>
</comment>
<dbReference type="GO" id="GO:0022857">
    <property type="term" value="F:transmembrane transporter activity"/>
    <property type="evidence" value="ECO:0007669"/>
    <property type="project" value="InterPro"/>
</dbReference>
<evidence type="ECO:0000256" key="3">
    <source>
        <dbReference type="ARBA" id="ARBA00022692"/>
    </source>
</evidence>
<evidence type="ECO:0000256" key="1">
    <source>
        <dbReference type="ARBA" id="ARBA00004651"/>
    </source>
</evidence>
<dbReference type="GO" id="GO:0005886">
    <property type="term" value="C:plasma membrane"/>
    <property type="evidence" value="ECO:0007669"/>
    <property type="project" value="UniProtKB-SubCell"/>
</dbReference>
<evidence type="ECO:0000256" key="2">
    <source>
        <dbReference type="ARBA" id="ARBA00022475"/>
    </source>
</evidence>
<feature type="transmembrane region" description="Helical" evidence="6">
    <location>
        <begin position="312"/>
        <end position="334"/>
    </location>
</feature>
<dbReference type="PANTHER" id="PTHR43124">
    <property type="entry name" value="PURINE EFFLUX PUMP PBUE"/>
    <property type="match status" value="1"/>
</dbReference>
<dbReference type="PROSITE" id="PS50850">
    <property type="entry name" value="MFS"/>
    <property type="match status" value="1"/>
</dbReference>
<keyword evidence="2" id="KW-1003">Cell membrane</keyword>
<feature type="domain" description="Major facilitator superfamily (MFS) profile" evidence="7">
    <location>
        <begin position="24"/>
        <end position="403"/>
    </location>
</feature>
<feature type="transmembrane region" description="Helical" evidence="6">
    <location>
        <begin position="252"/>
        <end position="275"/>
    </location>
</feature>
<dbReference type="SUPFAM" id="SSF103473">
    <property type="entry name" value="MFS general substrate transporter"/>
    <property type="match status" value="1"/>
</dbReference>
<evidence type="ECO:0000313" key="9">
    <source>
        <dbReference type="Proteomes" id="UP000469325"/>
    </source>
</evidence>
<feature type="transmembrane region" description="Helical" evidence="6">
    <location>
        <begin position="92"/>
        <end position="114"/>
    </location>
</feature>
<feature type="transmembrane region" description="Helical" evidence="6">
    <location>
        <begin position="355"/>
        <end position="373"/>
    </location>
</feature>
<keyword evidence="5 6" id="KW-0472">Membrane</keyword>
<dbReference type="InterPro" id="IPR036259">
    <property type="entry name" value="MFS_trans_sf"/>
</dbReference>
<evidence type="ECO:0000313" key="8">
    <source>
        <dbReference type="EMBL" id="MST71836.1"/>
    </source>
</evidence>
<dbReference type="Gene3D" id="1.20.1250.20">
    <property type="entry name" value="MFS general substrate transporter like domains"/>
    <property type="match status" value="2"/>
</dbReference>
<dbReference type="RefSeq" id="WP_154433581.1">
    <property type="nucleotide sequence ID" value="NZ_VUNC01000001.1"/>
</dbReference>
<evidence type="ECO:0000256" key="6">
    <source>
        <dbReference type="SAM" id="Phobius"/>
    </source>
</evidence>
<feature type="transmembrane region" description="Helical" evidence="6">
    <location>
        <begin position="379"/>
        <end position="399"/>
    </location>
</feature>
<dbReference type="InterPro" id="IPR050189">
    <property type="entry name" value="MFS_Efflux_Transporters"/>
</dbReference>
<keyword evidence="9" id="KW-1185">Reference proteome</keyword>
<comment type="caution">
    <text evidence="8">The sequence shown here is derived from an EMBL/GenBank/DDBJ whole genome shotgun (WGS) entry which is preliminary data.</text>
</comment>
<feature type="transmembrane region" description="Helical" evidence="6">
    <location>
        <begin position="287"/>
        <end position="306"/>
    </location>
</feature>
<feature type="transmembrane region" description="Helical" evidence="6">
    <location>
        <begin position="217"/>
        <end position="240"/>
    </location>
</feature>
<evidence type="ECO:0000259" key="7">
    <source>
        <dbReference type="PROSITE" id="PS50850"/>
    </source>
</evidence>
<dbReference type="PANTHER" id="PTHR43124:SF3">
    <property type="entry name" value="CHLORAMPHENICOL EFFLUX PUMP RV0191"/>
    <property type="match status" value="1"/>
</dbReference>
<feature type="transmembrane region" description="Helical" evidence="6">
    <location>
        <begin position="147"/>
        <end position="166"/>
    </location>
</feature>
<gene>
    <name evidence="8" type="ORF">FYJ68_01755</name>
</gene>
<protein>
    <submittedName>
        <fullName evidence="8">MFS transporter</fullName>
    </submittedName>
</protein>
<feature type="transmembrane region" description="Helical" evidence="6">
    <location>
        <begin position="21"/>
        <end position="43"/>
    </location>
</feature>
<dbReference type="Proteomes" id="UP000469325">
    <property type="component" value="Unassembled WGS sequence"/>
</dbReference>
<feature type="transmembrane region" description="Helical" evidence="6">
    <location>
        <begin position="120"/>
        <end position="140"/>
    </location>
</feature>
<keyword evidence="4 6" id="KW-1133">Transmembrane helix</keyword>
<dbReference type="InterPro" id="IPR020846">
    <property type="entry name" value="MFS_dom"/>
</dbReference>
<proteinExistence type="predicted"/>
<keyword evidence="3 6" id="KW-0812">Transmembrane</keyword>
<dbReference type="InterPro" id="IPR011701">
    <property type="entry name" value="MFS"/>
</dbReference>
<evidence type="ECO:0000256" key="5">
    <source>
        <dbReference type="ARBA" id="ARBA00023136"/>
    </source>
</evidence>
<dbReference type="EMBL" id="VUNC01000001">
    <property type="protein sequence ID" value="MST71836.1"/>
    <property type="molecule type" value="Genomic_DNA"/>
</dbReference>
<feature type="transmembrane region" description="Helical" evidence="6">
    <location>
        <begin position="178"/>
        <end position="197"/>
    </location>
</feature>